<evidence type="ECO:0000256" key="8">
    <source>
        <dbReference type="ARBA" id="ARBA00023125"/>
    </source>
</evidence>
<keyword evidence="4" id="KW-0547">Nucleotide-binding</keyword>
<gene>
    <name evidence="18" type="ORF">RBB77_15130</name>
</gene>
<dbReference type="Gene3D" id="1.10.150.80">
    <property type="entry name" value="HRDC domain"/>
    <property type="match status" value="2"/>
</dbReference>
<feature type="region of interest" description="Disordered" evidence="14">
    <location>
        <begin position="693"/>
        <end position="724"/>
    </location>
</feature>
<dbReference type="PANTHER" id="PTHR13710">
    <property type="entry name" value="DNA HELICASE RECQ FAMILY MEMBER"/>
    <property type="match status" value="1"/>
</dbReference>
<evidence type="ECO:0000259" key="16">
    <source>
        <dbReference type="PROSITE" id="PS51192"/>
    </source>
</evidence>
<dbReference type="InterPro" id="IPR011545">
    <property type="entry name" value="DEAD/DEAH_box_helicase_dom"/>
</dbReference>
<keyword evidence="8" id="KW-0238">DNA-binding</keyword>
<dbReference type="CDD" id="cd17920">
    <property type="entry name" value="DEXHc_RecQ"/>
    <property type="match status" value="1"/>
</dbReference>
<comment type="similarity">
    <text evidence="2">Belongs to the helicase family. RecQ subfamily.</text>
</comment>
<feature type="compositionally biased region" description="Polar residues" evidence="14">
    <location>
        <begin position="693"/>
        <end position="709"/>
    </location>
</feature>
<feature type="domain" description="HRDC" evidence="15">
    <location>
        <begin position="612"/>
        <end position="692"/>
    </location>
</feature>
<protein>
    <recommendedName>
        <fullName evidence="12">ATP-dependent DNA helicase RecQ</fullName>
        <ecNumber evidence="11">5.6.2.4</ecNumber>
    </recommendedName>
    <alternativeName>
        <fullName evidence="13">DNA 3'-5' helicase RecQ</fullName>
    </alternativeName>
</protein>
<dbReference type="Pfam" id="PF00570">
    <property type="entry name" value="HRDC"/>
    <property type="match status" value="2"/>
</dbReference>
<keyword evidence="3" id="KW-0479">Metal-binding</keyword>
<dbReference type="GO" id="GO:0043138">
    <property type="term" value="F:3'-5' DNA helicase activity"/>
    <property type="evidence" value="ECO:0007669"/>
    <property type="project" value="UniProtKB-EC"/>
</dbReference>
<feature type="region of interest" description="Disordered" evidence="14">
    <location>
        <begin position="561"/>
        <end position="612"/>
    </location>
</feature>
<dbReference type="EMBL" id="CP132942">
    <property type="protein sequence ID" value="XCB31776.1"/>
    <property type="molecule type" value="Genomic_DNA"/>
</dbReference>
<dbReference type="GO" id="GO:0003677">
    <property type="term" value="F:DNA binding"/>
    <property type="evidence" value="ECO:0007669"/>
    <property type="project" value="UniProtKB-KW"/>
</dbReference>
<dbReference type="FunFam" id="3.40.50.300:FF:001389">
    <property type="entry name" value="ATP-dependent DNA helicase RecQ"/>
    <property type="match status" value="1"/>
</dbReference>
<name>A0AAU7ZKL5_9BACT</name>
<dbReference type="PANTHER" id="PTHR13710:SF105">
    <property type="entry name" value="ATP-DEPENDENT DNA HELICASE Q1"/>
    <property type="match status" value="1"/>
</dbReference>
<dbReference type="GO" id="GO:0030894">
    <property type="term" value="C:replisome"/>
    <property type="evidence" value="ECO:0007669"/>
    <property type="project" value="TreeGrafter"/>
</dbReference>
<keyword evidence="7" id="KW-0067">ATP-binding</keyword>
<dbReference type="InterPro" id="IPR027417">
    <property type="entry name" value="P-loop_NTPase"/>
</dbReference>
<feature type="domain" description="Helicase ATP-binding" evidence="16">
    <location>
        <begin position="24"/>
        <end position="192"/>
    </location>
</feature>
<accession>A0AAU7ZKL5</accession>
<feature type="domain" description="HRDC" evidence="15">
    <location>
        <begin position="759"/>
        <end position="831"/>
    </location>
</feature>
<evidence type="ECO:0000313" key="18">
    <source>
        <dbReference type="EMBL" id="XCB31776.1"/>
    </source>
</evidence>
<evidence type="ECO:0000259" key="15">
    <source>
        <dbReference type="PROSITE" id="PS50967"/>
    </source>
</evidence>
<evidence type="ECO:0000256" key="13">
    <source>
        <dbReference type="ARBA" id="ARBA00044550"/>
    </source>
</evidence>
<proteinExistence type="inferred from homology"/>
<feature type="compositionally biased region" description="Basic and acidic residues" evidence="14">
    <location>
        <begin position="714"/>
        <end position="724"/>
    </location>
</feature>
<dbReference type="Pfam" id="PF00270">
    <property type="entry name" value="DEAD"/>
    <property type="match status" value="1"/>
</dbReference>
<comment type="catalytic activity">
    <reaction evidence="10">
        <text>Couples ATP hydrolysis with the unwinding of duplex DNA by translocating in the 3'-5' direction.</text>
        <dbReference type="EC" id="5.6.2.4"/>
    </reaction>
</comment>
<reference evidence="18" key="2">
    <citation type="journal article" date="2024" name="Environ. Microbiol.">
        <title>Genome analysis and description of Tunturibacter gen. nov. expands the diversity of Terriglobia in tundra soils.</title>
        <authorList>
            <person name="Messyasz A."/>
            <person name="Mannisto M.K."/>
            <person name="Kerkhof L.J."/>
            <person name="Haggblom M.M."/>
        </authorList>
    </citation>
    <scope>NUCLEOTIDE SEQUENCE</scope>
    <source>
        <strain evidence="18">X5P6</strain>
    </source>
</reference>
<evidence type="ECO:0000256" key="7">
    <source>
        <dbReference type="ARBA" id="ARBA00022840"/>
    </source>
</evidence>
<dbReference type="InterPro" id="IPR014001">
    <property type="entry name" value="Helicase_ATP-bd"/>
</dbReference>
<dbReference type="GO" id="GO:0043590">
    <property type="term" value="C:bacterial nucleoid"/>
    <property type="evidence" value="ECO:0007669"/>
    <property type="project" value="TreeGrafter"/>
</dbReference>
<organism evidence="18">
    <name type="scientific">Tunturiibacter psychrotolerans</name>
    <dbReference type="NCBI Taxonomy" id="3069686"/>
    <lineage>
        <taxon>Bacteria</taxon>
        <taxon>Pseudomonadati</taxon>
        <taxon>Acidobacteriota</taxon>
        <taxon>Terriglobia</taxon>
        <taxon>Terriglobales</taxon>
        <taxon>Acidobacteriaceae</taxon>
        <taxon>Tunturiibacter</taxon>
    </lineage>
</organism>
<dbReference type="InterPro" id="IPR002121">
    <property type="entry name" value="HRDC_dom"/>
</dbReference>
<dbReference type="SUPFAM" id="SSF47819">
    <property type="entry name" value="HRDC-like"/>
    <property type="match status" value="2"/>
</dbReference>
<evidence type="ECO:0000256" key="5">
    <source>
        <dbReference type="ARBA" id="ARBA00022801"/>
    </source>
</evidence>
<evidence type="ECO:0000256" key="2">
    <source>
        <dbReference type="ARBA" id="ARBA00005446"/>
    </source>
</evidence>
<dbReference type="KEGG" id="tpsc:RBB77_15130"/>
<evidence type="ECO:0000256" key="9">
    <source>
        <dbReference type="ARBA" id="ARBA00023235"/>
    </source>
</evidence>
<evidence type="ECO:0000256" key="4">
    <source>
        <dbReference type="ARBA" id="ARBA00022741"/>
    </source>
</evidence>
<dbReference type="PROSITE" id="PS50967">
    <property type="entry name" value="HRDC"/>
    <property type="match status" value="2"/>
</dbReference>
<evidence type="ECO:0000256" key="1">
    <source>
        <dbReference type="ARBA" id="ARBA00001946"/>
    </source>
</evidence>
<dbReference type="GO" id="GO:0046872">
    <property type="term" value="F:metal ion binding"/>
    <property type="evidence" value="ECO:0007669"/>
    <property type="project" value="UniProtKB-KW"/>
</dbReference>
<evidence type="ECO:0000256" key="6">
    <source>
        <dbReference type="ARBA" id="ARBA00022806"/>
    </source>
</evidence>
<comment type="cofactor">
    <cofactor evidence="1">
        <name>Mg(2+)</name>
        <dbReference type="ChEBI" id="CHEBI:18420"/>
    </cofactor>
</comment>
<dbReference type="GO" id="GO:0016787">
    <property type="term" value="F:hydrolase activity"/>
    <property type="evidence" value="ECO:0007669"/>
    <property type="project" value="UniProtKB-KW"/>
</dbReference>
<evidence type="ECO:0000259" key="17">
    <source>
        <dbReference type="PROSITE" id="PS51194"/>
    </source>
</evidence>
<sequence>MNLETLLHQTFGFAEFRANQEAVCRAATDGRDVLLVMPTGAGKSLCYQLPAIARGGTALVISPLIALMDDQATKLTAAGLRVARIHSGLSRDEARQACRDYLDGTLQFLFIAPERMRVPNFPEMLARRKPSLIAIDEAHCISAWGHDFRPDYRTLGDFLPALRPAPVIALTATATPTVQRDIITQLKLTQPDLFIHGFRRHNLAIEVVELSKPRRNEFTANLLKEKSNRPAIVYAPSRKAAEDLASTLGGSAAAYHAGLDPATRERVQRHFLSGNLEVVVATIAFGMGIDKADVRTVVHTALPGSVEQYYQEIGRAGRDGKPSRTVLLHSFADRKMHDFFLERDYPAITDLTRVAALLTSDYQMPDLLRQRLQMEAETFDKAVEKLIAQGAANIDMGGNVRAAEDAPRSAAWRKGYDEQINFRRSQIDRMVQFAESAQCRMAALIQHFGDTDDGLRPCGHCDFCAPLSATAQTFRQPTTEEERQLRAILRALDGQTRATGKLHTELSTGPLRNTPAAERKVFDTLLDALTRSGLITLITDQWTNPEGNVVTYKKAALTHEGRTLTGPLPPDLLLKDAGQAATSRKKSGTSNKAKPSKASLKAERDQTTAAYTPTQKSLEANLREWRKTEAAKTGKPAFIVFGDSVLHNLVLAAPQTISQLLTVSGIGQEKADRYGADLIALCRAEATSGIIDSSNPRVTRSPNVTSATTRALPHTKESPSRPERIEVERPAFLSTANSIPTETFTRQRATAPDPIESLTPDQQALDERLRDWRKAESERLGLPLFFVLASTTLRNIVLARPQTLTQLKSIQGLGLEKVEKFGPGIIEVCTT</sequence>
<dbReference type="Gene3D" id="3.40.50.300">
    <property type="entry name" value="P-loop containing nucleotide triphosphate hydrolases"/>
    <property type="match status" value="2"/>
</dbReference>
<evidence type="ECO:0000256" key="14">
    <source>
        <dbReference type="SAM" id="MobiDB-lite"/>
    </source>
</evidence>
<evidence type="ECO:0000256" key="11">
    <source>
        <dbReference type="ARBA" id="ARBA00034808"/>
    </source>
</evidence>
<dbReference type="NCBIfam" id="TIGR00614">
    <property type="entry name" value="recQ_fam"/>
    <property type="match status" value="1"/>
</dbReference>
<dbReference type="SMART" id="SM00341">
    <property type="entry name" value="HRDC"/>
    <property type="match status" value="2"/>
</dbReference>
<dbReference type="GO" id="GO:0005524">
    <property type="term" value="F:ATP binding"/>
    <property type="evidence" value="ECO:0007669"/>
    <property type="project" value="UniProtKB-KW"/>
</dbReference>
<dbReference type="AlphaFoldDB" id="A0AAU7ZKL5"/>
<dbReference type="Pfam" id="PF16124">
    <property type="entry name" value="RecQ_Zn_bind"/>
    <property type="match status" value="1"/>
</dbReference>
<dbReference type="Gene3D" id="1.10.10.10">
    <property type="entry name" value="Winged helix-like DNA-binding domain superfamily/Winged helix DNA-binding domain"/>
    <property type="match status" value="1"/>
</dbReference>
<dbReference type="InterPro" id="IPR044876">
    <property type="entry name" value="HRDC_dom_sf"/>
</dbReference>
<dbReference type="InterPro" id="IPR001650">
    <property type="entry name" value="Helicase_C-like"/>
</dbReference>
<reference evidence="18" key="1">
    <citation type="submission" date="2023-08" db="EMBL/GenBank/DDBJ databases">
        <authorList>
            <person name="Messyasz A."/>
            <person name="Mannisto M.K."/>
            <person name="Kerkhof L.J."/>
            <person name="Haggblom M."/>
        </authorList>
    </citation>
    <scope>NUCLEOTIDE SEQUENCE</scope>
    <source>
        <strain evidence="18">X5P6</strain>
    </source>
</reference>
<dbReference type="InterPro" id="IPR032284">
    <property type="entry name" value="RecQ_Zn-bd"/>
</dbReference>
<evidence type="ECO:0000256" key="12">
    <source>
        <dbReference type="ARBA" id="ARBA00044535"/>
    </source>
</evidence>
<dbReference type="InterPro" id="IPR010997">
    <property type="entry name" value="HRDC-like_sf"/>
</dbReference>
<dbReference type="InterPro" id="IPR004589">
    <property type="entry name" value="DNA_helicase_ATP-dep_RecQ"/>
</dbReference>
<dbReference type="PROSITE" id="PS51194">
    <property type="entry name" value="HELICASE_CTER"/>
    <property type="match status" value="1"/>
</dbReference>
<dbReference type="SMART" id="SM00490">
    <property type="entry name" value="HELICc"/>
    <property type="match status" value="1"/>
</dbReference>
<evidence type="ECO:0000256" key="10">
    <source>
        <dbReference type="ARBA" id="ARBA00034617"/>
    </source>
</evidence>
<feature type="domain" description="Helicase C-terminal" evidence="17">
    <location>
        <begin position="217"/>
        <end position="387"/>
    </location>
</feature>
<keyword evidence="6 18" id="KW-0347">Helicase</keyword>
<dbReference type="SMART" id="SM00487">
    <property type="entry name" value="DEXDc"/>
    <property type="match status" value="1"/>
</dbReference>
<dbReference type="InterPro" id="IPR036388">
    <property type="entry name" value="WH-like_DNA-bd_sf"/>
</dbReference>
<dbReference type="GO" id="GO:0006310">
    <property type="term" value="P:DNA recombination"/>
    <property type="evidence" value="ECO:0007669"/>
    <property type="project" value="InterPro"/>
</dbReference>
<dbReference type="GO" id="GO:0005737">
    <property type="term" value="C:cytoplasm"/>
    <property type="evidence" value="ECO:0007669"/>
    <property type="project" value="TreeGrafter"/>
</dbReference>
<dbReference type="GO" id="GO:0009378">
    <property type="term" value="F:four-way junction helicase activity"/>
    <property type="evidence" value="ECO:0007669"/>
    <property type="project" value="TreeGrafter"/>
</dbReference>
<dbReference type="PROSITE" id="PS51192">
    <property type="entry name" value="HELICASE_ATP_BIND_1"/>
    <property type="match status" value="1"/>
</dbReference>
<dbReference type="SUPFAM" id="SSF52540">
    <property type="entry name" value="P-loop containing nucleoside triphosphate hydrolases"/>
    <property type="match status" value="1"/>
</dbReference>
<keyword evidence="9" id="KW-0413">Isomerase</keyword>
<keyword evidence="5 18" id="KW-0378">Hydrolase</keyword>
<evidence type="ECO:0000256" key="3">
    <source>
        <dbReference type="ARBA" id="ARBA00022723"/>
    </source>
</evidence>
<dbReference type="EC" id="5.6.2.4" evidence="11"/>
<dbReference type="Pfam" id="PF00271">
    <property type="entry name" value="Helicase_C"/>
    <property type="match status" value="1"/>
</dbReference>
<dbReference type="GO" id="GO:0006281">
    <property type="term" value="P:DNA repair"/>
    <property type="evidence" value="ECO:0007669"/>
    <property type="project" value="TreeGrafter"/>
</dbReference>
<dbReference type="RefSeq" id="WP_353062618.1">
    <property type="nucleotide sequence ID" value="NZ_CP132942.1"/>
</dbReference>